<dbReference type="GO" id="GO:0006013">
    <property type="term" value="P:mannose metabolic process"/>
    <property type="evidence" value="ECO:0007669"/>
    <property type="project" value="InterPro"/>
</dbReference>
<dbReference type="InterPro" id="IPR011013">
    <property type="entry name" value="Gal_mutarotase_sf_dom"/>
</dbReference>
<evidence type="ECO:0000256" key="4">
    <source>
        <dbReference type="ARBA" id="ARBA00023295"/>
    </source>
</evidence>
<proteinExistence type="inferred from homology"/>
<keyword evidence="7" id="KW-1185">Reference proteome</keyword>
<evidence type="ECO:0000259" key="5">
    <source>
        <dbReference type="SMART" id="SM00872"/>
    </source>
</evidence>
<keyword evidence="3" id="KW-0378">Hydrolase</keyword>
<dbReference type="Pfam" id="PF17677">
    <property type="entry name" value="Glyco_hydro38C2"/>
    <property type="match status" value="1"/>
</dbReference>
<dbReference type="RefSeq" id="WP_155704559.1">
    <property type="nucleotide sequence ID" value="NZ_CP034235.1"/>
</dbReference>
<dbReference type="Gene3D" id="3.20.110.10">
    <property type="entry name" value="Glycoside hydrolase 38, N terminal domain"/>
    <property type="match status" value="1"/>
</dbReference>
<dbReference type="Pfam" id="PF09261">
    <property type="entry name" value="Alpha-mann_mid"/>
    <property type="match status" value="1"/>
</dbReference>
<accession>A0A6B8RUT8</accession>
<dbReference type="InterPro" id="IPR037094">
    <property type="entry name" value="Glyco_hydro_38_cen_sf"/>
</dbReference>
<protein>
    <recommendedName>
        <fullName evidence="5">Glycoside hydrolase family 38 central domain-containing protein</fullName>
    </recommendedName>
</protein>
<dbReference type="InterPro" id="IPR028995">
    <property type="entry name" value="Glyco_hydro_57/38_cen_sf"/>
</dbReference>
<dbReference type="Gene3D" id="2.70.98.30">
    <property type="entry name" value="Golgi alpha-mannosidase II, domain 4"/>
    <property type="match status" value="1"/>
</dbReference>
<dbReference type="GO" id="GO:0009313">
    <property type="term" value="P:oligosaccharide catabolic process"/>
    <property type="evidence" value="ECO:0007669"/>
    <property type="project" value="TreeGrafter"/>
</dbReference>
<comment type="similarity">
    <text evidence="1">Belongs to the glycosyl hydrolase 38 family.</text>
</comment>
<dbReference type="PANTHER" id="PTHR46017:SF2">
    <property type="entry name" value="MANNOSYLGLYCERATE HYDROLASE"/>
    <property type="match status" value="1"/>
</dbReference>
<gene>
    <name evidence="6" type="ORF">EHS13_33305</name>
</gene>
<dbReference type="GO" id="GO:0004559">
    <property type="term" value="F:alpha-mannosidase activity"/>
    <property type="evidence" value="ECO:0007669"/>
    <property type="project" value="InterPro"/>
</dbReference>
<sequence>MQEGNKPINTFHFISHTHWDREWFLPYENFRFRLVQLIDNLMELLDNDPEFKYFHLDGQTIVLEDYYAIRSWERGRLEAFIREGRILVGPWYQQNDLFLTSAESTVRNLMEGIRLSRELGGEMKIGYLPDHFGLLGQMPQIFQLVGIDNSVFGRGYDYELHQNPFLKWRSPDGSEVTGILMVNWYNNAQRIPIETESLKATFQLMQERESAVNPLPHYLMMNGVDHLEAQENLTAALDKLRVLYGDESIFIHDTLPNYVQTVQAYLAEHPSIPVAAVHGELRERFDYAILGGTLSSRIYLKQANLQCHDLIEKWAEPLSVWCAGLGLEAYDGDYFRYLWKLYMENHPHDSICGCSQDAVHEHMMDRFVSVKEIAQEIITRKMRLLANQVSEEGYKSGEQKLLIVNHSQLDSQSVMQATLYFLSEDEVEQFRIEDDAGVSIPYRIVDASPSRLQVTSPINLPGVLHVQRYDIELYGEIPAMGYTTYRIQANEIGINVSDQPQPQLAEIQAAVLYPVMENDSIRVEFNGNGSFHIIHKDTGTVYHNVGQFEEAGDAGDLYVYTSVDNECKQRWNGEVEFTGHIVNALYEECCYRFSWMLPKALNGLNMQRDSELASCSFEVTVRLEKLSSRLNVRVRIDNQVKDHRIRFICELPDVASEVWAGGQFDVVQRKWDEGKQFERDCNAQPYWKWVAPRQVIGGLTVFGVGMHEYEMIDEGSTLAVTLLRCVESINMREAIQLENDIQPQGQCIGQHTFMLALRPFTAETATQLYKEAELFHQGVLMKLSPVKDPRWDQGRAWVQDSKLGGSFTRPDPNAAKPKLPRSGSFMQINGDVLISAVKWAENRQGPVIRLYNVEQTESWIGLGLTAGSCNGVVRTNLLEEETGDAMKLDGLKLLIAPKKIETFKIY</sequence>
<evidence type="ECO:0000256" key="2">
    <source>
        <dbReference type="ARBA" id="ARBA00022723"/>
    </source>
</evidence>
<dbReference type="GO" id="GO:0030246">
    <property type="term" value="F:carbohydrate binding"/>
    <property type="evidence" value="ECO:0007669"/>
    <property type="project" value="InterPro"/>
</dbReference>
<evidence type="ECO:0000313" key="7">
    <source>
        <dbReference type="Proteomes" id="UP000426246"/>
    </source>
</evidence>
<dbReference type="InterPro" id="IPR015341">
    <property type="entry name" value="Glyco_hydro_38_cen"/>
</dbReference>
<evidence type="ECO:0000256" key="3">
    <source>
        <dbReference type="ARBA" id="ARBA00022801"/>
    </source>
</evidence>
<dbReference type="GO" id="GO:0046872">
    <property type="term" value="F:metal ion binding"/>
    <property type="evidence" value="ECO:0007669"/>
    <property type="project" value="UniProtKB-KW"/>
</dbReference>
<reference evidence="7" key="1">
    <citation type="submission" date="2018-11" db="EMBL/GenBank/DDBJ databases">
        <title>Complete genome sequence of Paenibacillus sp. ML311-T8.</title>
        <authorList>
            <person name="Nam Y.-D."/>
            <person name="Kang J."/>
            <person name="Chung W.-H."/>
            <person name="Park Y.S."/>
        </authorList>
    </citation>
    <scope>NUCLEOTIDE SEQUENCE [LARGE SCALE GENOMIC DNA]</scope>
    <source>
        <strain evidence="7">ML311-T8</strain>
    </source>
</reference>
<dbReference type="PANTHER" id="PTHR46017">
    <property type="entry name" value="ALPHA-MANNOSIDASE 2C1"/>
    <property type="match status" value="1"/>
</dbReference>
<dbReference type="Gene3D" id="1.20.1270.50">
    <property type="entry name" value="Glycoside hydrolase family 38, central domain"/>
    <property type="match status" value="1"/>
</dbReference>
<dbReference type="SUPFAM" id="SSF88688">
    <property type="entry name" value="Families 57/38 glycoside transferase middle domain"/>
    <property type="match status" value="1"/>
</dbReference>
<dbReference type="Gene3D" id="2.60.40.2220">
    <property type="match status" value="1"/>
</dbReference>
<evidence type="ECO:0000256" key="1">
    <source>
        <dbReference type="ARBA" id="ARBA00009792"/>
    </source>
</evidence>
<keyword evidence="4" id="KW-0326">Glycosidase</keyword>
<dbReference type="InterPro" id="IPR011330">
    <property type="entry name" value="Glyco_hydro/deAcase_b/a-brl"/>
</dbReference>
<dbReference type="OrthoDB" id="9764050at2"/>
<organism evidence="6 7">
    <name type="scientific">Paenibacillus psychroresistens</name>
    <dbReference type="NCBI Taxonomy" id="1778678"/>
    <lineage>
        <taxon>Bacteria</taxon>
        <taxon>Bacillati</taxon>
        <taxon>Bacillota</taxon>
        <taxon>Bacilli</taxon>
        <taxon>Bacillales</taxon>
        <taxon>Paenibacillaceae</taxon>
        <taxon>Paenibacillus</taxon>
    </lineage>
</organism>
<dbReference type="SUPFAM" id="SSF74650">
    <property type="entry name" value="Galactose mutarotase-like"/>
    <property type="match status" value="1"/>
</dbReference>
<dbReference type="InterPro" id="IPR027291">
    <property type="entry name" value="Glyco_hydro_38_N_sf"/>
</dbReference>
<dbReference type="SMART" id="SM00872">
    <property type="entry name" value="Alpha-mann_mid"/>
    <property type="match status" value="1"/>
</dbReference>
<dbReference type="SUPFAM" id="SSF88713">
    <property type="entry name" value="Glycoside hydrolase/deacetylase"/>
    <property type="match status" value="1"/>
</dbReference>
<dbReference type="Pfam" id="PF01074">
    <property type="entry name" value="Glyco_hydro_38N"/>
    <property type="match status" value="1"/>
</dbReference>
<feature type="domain" description="Glycoside hydrolase family 38 central" evidence="5">
    <location>
        <begin position="293"/>
        <end position="367"/>
    </location>
</feature>
<keyword evidence="2" id="KW-0479">Metal-binding</keyword>
<dbReference type="KEGG" id="ppsc:EHS13_33305"/>
<dbReference type="AlphaFoldDB" id="A0A6B8RUT8"/>
<evidence type="ECO:0000313" key="6">
    <source>
        <dbReference type="EMBL" id="QGQ99395.1"/>
    </source>
</evidence>
<dbReference type="EMBL" id="CP034235">
    <property type="protein sequence ID" value="QGQ99395.1"/>
    <property type="molecule type" value="Genomic_DNA"/>
</dbReference>
<dbReference type="InterPro" id="IPR000602">
    <property type="entry name" value="Glyco_hydro_38_N"/>
</dbReference>
<dbReference type="InterPro" id="IPR041147">
    <property type="entry name" value="GH38_C"/>
</dbReference>
<dbReference type="Gene3D" id="2.60.40.2210">
    <property type="match status" value="1"/>
</dbReference>
<name>A0A6B8RUT8_9BACL</name>
<dbReference type="Proteomes" id="UP000426246">
    <property type="component" value="Chromosome"/>
</dbReference>